<gene>
    <name evidence="1" type="ORF">DRJ04_04985</name>
</gene>
<reference evidence="1 2" key="1">
    <citation type="submission" date="2018-06" db="EMBL/GenBank/DDBJ databases">
        <title>Extensive metabolic versatility and redundancy in microbially diverse, dynamic hydrothermal sediments.</title>
        <authorList>
            <person name="Dombrowski N."/>
            <person name="Teske A."/>
            <person name="Baker B.J."/>
        </authorList>
    </citation>
    <scope>NUCLEOTIDE SEQUENCE [LARGE SCALE GENOMIC DNA]</scope>
    <source>
        <strain evidence="1">B3_G15</strain>
    </source>
</reference>
<evidence type="ECO:0000313" key="1">
    <source>
        <dbReference type="EMBL" id="RLE13080.1"/>
    </source>
</evidence>
<dbReference type="Pfam" id="PF19799">
    <property type="entry name" value="DUF6282"/>
    <property type="match status" value="1"/>
</dbReference>
<dbReference type="InterPro" id="IPR046249">
    <property type="entry name" value="DUF6282"/>
</dbReference>
<protein>
    <submittedName>
        <fullName evidence="1">Uncharacterized protein</fullName>
    </submittedName>
</protein>
<accession>A0A662DBF9</accession>
<name>A0A662DBF9_UNCAE</name>
<organism evidence="1 2">
    <name type="scientific">Aerophobetes bacterium</name>
    <dbReference type="NCBI Taxonomy" id="2030807"/>
    <lineage>
        <taxon>Bacteria</taxon>
        <taxon>Candidatus Aerophobota</taxon>
    </lineage>
</organism>
<comment type="caution">
    <text evidence="1">The sequence shown here is derived from an EMBL/GenBank/DDBJ whole genome shotgun (WGS) entry which is preliminary data.</text>
</comment>
<evidence type="ECO:0000313" key="2">
    <source>
        <dbReference type="Proteomes" id="UP000280417"/>
    </source>
</evidence>
<dbReference type="SUPFAM" id="SSF51556">
    <property type="entry name" value="Metallo-dependent hydrolases"/>
    <property type="match status" value="1"/>
</dbReference>
<dbReference type="AlphaFoldDB" id="A0A662DBF9"/>
<dbReference type="InterPro" id="IPR032466">
    <property type="entry name" value="Metal_Hydrolase"/>
</dbReference>
<dbReference type="EMBL" id="QMQA01000118">
    <property type="protein sequence ID" value="RLE13080.1"/>
    <property type="molecule type" value="Genomic_DNA"/>
</dbReference>
<proteinExistence type="predicted"/>
<sequence>MDGKKCRKYMETSQTAPLLKIIDRERSGEDIQIATEKEKIVSPFIEVLREITMANIILGTGHVSVQEIKKLVEEAKKIGIKKILVNHPELNIINMFLKDQIDLAKKGVYFERCFFVATPLGQRMDPAKIAEAIRTVGPESTILATDLGQVDNPSPVERLQSYIRSILKRGITKEEIEIMVRVNPLRLING</sequence>
<dbReference type="Proteomes" id="UP000280417">
    <property type="component" value="Unassembled WGS sequence"/>
</dbReference>